<feature type="compositionally biased region" description="Acidic residues" evidence="19">
    <location>
        <begin position="196"/>
        <end position="206"/>
    </location>
</feature>
<keyword evidence="12 18" id="KW-0067">ATP-binding</keyword>
<comment type="caution">
    <text evidence="23">The sequence shown here is derived from an EMBL/GenBank/DDBJ whole genome shotgun (WGS) entry which is preliminary data.</text>
</comment>
<feature type="region of interest" description="Disordered" evidence="19">
    <location>
        <begin position="1"/>
        <end position="22"/>
    </location>
</feature>
<feature type="binding site" evidence="18">
    <location>
        <position position="841"/>
    </location>
    <ligand>
        <name>ATP</name>
        <dbReference type="ChEBI" id="CHEBI:30616"/>
    </ligand>
</feature>
<feature type="region of interest" description="Disordered" evidence="19">
    <location>
        <begin position="170"/>
        <end position="209"/>
    </location>
</feature>
<dbReference type="GO" id="GO:0005952">
    <property type="term" value="C:cAMP-dependent protein kinase complex"/>
    <property type="evidence" value="ECO:0007669"/>
    <property type="project" value="TreeGrafter"/>
</dbReference>
<dbReference type="GO" id="GO:0030553">
    <property type="term" value="F:cGMP binding"/>
    <property type="evidence" value="ECO:0007669"/>
    <property type="project" value="UniProtKB-KW"/>
</dbReference>
<reference evidence="23 24" key="1">
    <citation type="journal article" date="2024" name="Nat. Commun.">
        <title>Phylogenomics reveals the evolutionary origins of lichenization in chlorophyte algae.</title>
        <authorList>
            <person name="Puginier C."/>
            <person name="Libourel C."/>
            <person name="Otte J."/>
            <person name="Skaloud P."/>
            <person name="Haon M."/>
            <person name="Grisel S."/>
            <person name="Petersen M."/>
            <person name="Berrin J.G."/>
            <person name="Delaux P.M."/>
            <person name="Dal Grande F."/>
            <person name="Keller J."/>
        </authorList>
    </citation>
    <scope>NUCLEOTIDE SEQUENCE [LARGE SCALE GENOMIC DNA]</scope>
    <source>
        <strain evidence="23 24">SAG 2145</strain>
    </source>
</reference>
<dbReference type="Gene3D" id="1.10.510.10">
    <property type="entry name" value="Transferase(Phosphotransferase) domain 1"/>
    <property type="match status" value="1"/>
</dbReference>
<keyword evidence="10 18" id="KW-0547">Nucleotide-binding</keyword>
<keyword evidence="9" id="KW-0479">Metal-binding</keyword>
<dbReference type="SMART" id="SM00100">
    <property type="entry name" value="cNMP"/>
    <property type="match status" value="4"/>
</dbReference>
<dbReference type="SMART" id="SM00220">
    <property type="entry name" value="S_TKc"/>
    <property type="match status" value="1"/>
</dbReference>
<gene>
    <name evidence="23" type="ORF">WJX74_000815</name>
</gene>
<dbReference type="PROSITE" id="PS50011">
    <property type="entry name" value="PROTEIN_KINASE_DOM"/>
    <property type="match status" value="1"/>
</dbReference>
<dbReference type="InterPro" id="IPR000719">
    <property type="entry name" value="Prot_kinase_dom"/>
</dbReference>
<evidence type="ECO:0000259" key="22">
    <source>
        <dbReference type="PROSITE" id="PS51285"/>
    </source>
</evidence>
<dbReference type="GO" id="GO:0004691">
    <property type="term" value="F:cAMP-dependent protein kinase activity"/>
    <property type="evidence" value="ECO:0007669"/>
    <property type="project" value="TreeGrafter"/>
</dbReference>
<accession>A0AAW1QKN2</accession>
<evidence type="ECO:0000256" key="13">
    <source>
        <dbReference type="ARBA" id="ARBA00022842"/>
    </source>
</evidence>
<proteinExistence type="inferred from homology"/>
<dbReference type="GO" id="GO:0004692">
    <property type="term" value="F:cGMP-dependent protein kinase activity"/>
    <property type="evidence" value="ECO:0007669"/>
    <property type="project" value="UniProtKB-EC"/>
</dbReference>
<dbReference type="GO" id="GO:0046872">
    <property type="term" value="F:metal ion binding"/>
    <property type="evidence" value="ECO:0007669"/>
    <property type="project" value="UniProtKB-KW"/>
</dbReference>
<dbReference type="InterPro" id="IPR017892">
    <property type="entry name" value="Pkinase_C"/>
</dbReference>
<evidence type="ECO:0000256" key="14">
    <source>
        <dbReference type="ARBA" id="ARBA00022992"/>
    </source>
</evidence>
<dbReference type="PANTHER" id="PTHR24353">
    <property type="entry name" value="CYCLIC NUCLEOTIDE-DEPENDENT PROTEIN KINASE"/>
    <property type="match status" value="1"/>
</dbReference>
<feature type="region of interest" description="Disordered" evidence="19">
    <location>
        <begin position="128"/>
        <end position="151"/>
    </location>
</feature>
<dbReference type="FunFam" id="1.10.510.10:FF:000210">
    <property type="entry name" value="Non-specific serine/threonine protein kinase"/>
    <property type="match status" value="1"/>
</dbReference>
<evidence type="ECO:0000256" key="1">
    <source>
        <dbReference type="ARBA" id="ARBA00001946"/>
    </source>
</evidence>
<keyword evidence="8" id="KW-0808">Transferase</keyword>
<evidence type="ECO:0000259" key="20">
    <source>
        <dbReference type="PROSITE" id="PS50011"/>
    </source>
</evidence>
<sequence length="1131" mass="122455">MGCTTSAPVNEEASKPSTSKQKNVKHIAAASLTSNGDSIAGLGGYVAMPLQTEALAIKAVPAGMSSGDAGPMPVAAAPGGASFGGMFRSTRSFKGLGGAVPEAAAVSLRQPTGDQAPDLGLLSEVAPRDSTLQRQMSNERTGPGTAAHRAAKERRLGYGSELIRDQLKKMTAGGQPGNNAHSGPAGDTTNDQIGDSTDEDDGEAPVEDGSRIVSRMGSTLSMSSMGDVNPGVPPPKFSRTNSVVLGLKDEETQERLTAALSGSIVFRGIKKEILTQIVDRMFRKEFRAGDRVLEQGAMPTRSDCMYYLDEGFVDIVISGGGDSAGPASDDVKVEGNLLKIRKSPGFVLGDLALLFNSPRSASIVAVTNIKMWAMDRRTFLKFVMKFAPGARSLRFVRKLPLLKAIPDNVLLSIASRMSIEDYSDGDVLINYGERGDKLYLIRYGKVKVMRPDDKGGRIEVVQLGRGQFVGERTLITGKLRSADCVAAGNVQVVVINKKEFLDLDKRSPLLAWMLDFDAVTAVLKAGQAKSLANLPQEVMDTAIESFEREEFRAGDVVVHEGDLLNRLYVVKIGELSLSKNGAPAPPGALKEALGFSYFGETSLEADETSAYDVMVNSESAVILSLSRKALNTLLGRRDDSAGAALGLTPEDASFATTALKKSPAIGSLRQAHHKMLAGACELRQYQEGEIILGAGEVLDRMYIVASGRCLLTQNKLVLEPGERRANNTKKLKGTELGPASVHGDQILLLNGPFPKTKDSLLAGLPATRVLSLSREAAEAVLKCSVASCLAQAIANPRRESALGKPPVRFSDLEMHRIIGTGQFGMVRVVRHKKSGEVYALKAMFKAPITESKQVEHIVNERRILEEATSEFCVGMVRAYQDRNCLYLLQDLVSGGELFHHLDLEGAFNEKTTLFFAANVLLALDHLHQRGIVYRDLKPENLLVDKNGYLKLADFGFAKKIGSERTYTICGTPDYQAPEVIMRRGTDKAADYWALGILIFEMLTGDPPFKSTSGDPWDTFRKALTGRFFCPDFISQTGQSLIFALLQTAPEKRLGSGPTGAEEIKQHKWFATLNWTALEEKRMAAPMVPTVTDPLDTSNFDEFDNQETPPFPGNGKDKNAHMWDLWDWIEGA</sequence>
<dbReference type="PROSITE" id="PS00108">
    <property type="entry name" value="PROTEIN_KINASE_ST"/>
    <property type="match status" value="1"/>
</dbReference>
<dbReference type="PROSITE" id="PS00888">
    <property type="entry name" value="CNMP_BINDING_1"/>
    <property type="match status" value="1"/>
</dbReference>
<evidence type="ECO:0000256" key="19">
    <source>
        <dbReference type="SAM" id="MobiDB-lite"/>
    </source>
</evidence>
<evidence type="ECO:0000256" key="5">
    <source>
        <dbReference type="ARBA" id="ARBA00022527"/>
    </source>
</evidence>
<evidence type="ECO:0000256" key="9">
    <source>
        <dbReference type="ARBA" id="ARBA00022723"/>
    </source>
</evidence>
<feature type="compositionally biased region" description="Polar residues" evidence="19">
    <location>
        <begin position="177"/>
        <end position="195"/>
    </location>
</feature>
<dbReference type="SMART" id="SM00133">
    <property type="entry name" value="S_TK_X"/>
    <property type="match status" value="1"/>
</dbReference>
<evidence type="ECO:0000256" key="3">
    <source>
        <dbReference type="ARBA" id="ARBA00012428"/>
    </source>
</evidence>
<evidence type="ECO:0000256" key="10">
    <source>
        <dbReference type="ARBA" id="ARBA00022741"/>
    </source>
</evidence>
<keyword evidence="6" id="KW-0140">cGMP</keyword>
<dbReference type="PROSITE" id="PS51285">
    <property type="entry name" value="AGC_KINASE_CTER"/>
    <property type="match status" value="1"/>
</dbReference>
<dbReference type="InterPro" id="IPR018490">
    <property type="entry name" value="cNMP-bd_dom_sf"/>
</dbReference>
<evidence type="ECO:0000256" key="8">
    <source>
        <dbReference type="ARBA" id="ARBA00022679"/>
    </source>
</evidence>
<dbReference type="SUPFAM" id="SSF56112">
    <property type="entry name" value="Protein kinase-like (PK-like)"/>
    <property type="match status" value="1"/>
</dbReference>
<dbReference type="PROSITE" id="PS00107">
    <property type="entry name" value="PROTEIN_KINASE_ATP"/>
    <property type="match status" value="1"/>
</dbReference>
<dbReference type="InterPro" id="IPR008271">
    <property type="entry name" value="Ser/Thr_kinase_AS"/>
</dbReference>
<comment type="catalytic activity">
    <reaction evidence="17">
        <text>L-seryl-[protein] + ATP = O-phospho-L-seryl-[protein] + ADP + H(+)</text>
        <dbReference type="Rhea" id="RHEA:17989"/>
        <dbReference type="Rhea" id="RHEA-COMP:9863"/>
        <dbReference type="Rhea" id="RHEA-COMP:11604"/>
        <dbReference type="ChEBI" id="CHEBI:15378"/>
        <dbReference type="ChEBI" id="CHEBI:29999"/>
        <dbReference type="ChEBI" id="CHEBI:30616"/>
        <dbReference type="ChEBI" id="CHEBI:83421"/>
        <dbReference type="ChEBI" id="CHEBI:456216"/>
        <dbReference type="EC" id="2.7.11.12"/>
    </reaction>
</comment>
<evidence type="ECO:0000256" key="2">
    <source>
        <dbReference type="ARBA" id="ARBA00006352"/>
    </source>
</evidence>
<feature type="domain" description="Cyclic nucleotide-binding" evidence="21">
    <location>
        <begin position="265"/>
        <end position="385"/>
    </location>
</feature>
<dbReference type="CDD" id="cd00038">
    <property type="entry name" value="CAP_ED"/>
    <property type="match status" value="4"/>
</dbReference>
<keyword evidence="13" id="KW-0460">Magnesium</keyword>
<dbReference type="Gene3D" id="3.30.200.20">
    <property type="entry name" value="Phosphorylase Kinase, domain 1"/>
    <property type="match status" value="1"/>
</dbReference>
<feature type="compositionally biased region" description="Polar residues" evidence="19">
    <location>
        <begin position="130"/>
        <end position="140"/>
    </location>
</feature>
<dbReference type="Proteomes" id="UP001438707">
    <property type="component" value="Unassembled WGS sequence"/>
</dbReference>
<dbReference type="InterPro" id="IPR018488">
    <property type="entry name" value="cNMP-bd_CS"/>
</dbReference>
<keyword evidence="14" id="KW-0142">cGMP-binding</keyword>
<evidence type="ECO:0000256" key="7">
    <source>
        <dbReference type="ARBA" id="ARBA00022553"/>
    </source>
</evidence>
<organism evidence="23 24">
    <name type="scientific">Apatococcus lobatus</name>
    <dbReference type="NCBI Taxonomy" id="904363"/>
    <lineage>
        <taxon>Eukaryota</taxon>
        <taxon>Viridiplantae</taxon>
        <taxon>Chlorophyta</taxon>
        <taxon>core chlorophytes</taxon>
        <taxon>Trebouxiophyceae</taxon>
        <taxon>Chlorellales</taxon>
        <taxon>Chlorellaceae</taxon>
        <taxon>Apatococcus</taxon>
    </lineage>
</organism>
<keyword evidence="5" id="KW-0723">Serine/threonine-protein kinase</keyword>
<evidence type="ECO:0000256" key="15">
    <source>
        <dbReference type="ARBA" id="ARBA00024113"/>
    </source>
</evidence>
<evidence type="ECO:0000259" key="21">
    <source>
        <dbReference type="PROSITE" id="PS50042"/>
    </source>
</evidence>
<evidence type="ECO:0000313" key="23">
    <source>
        <dbReference type="EMBL" id="KAK9821818.1"/>
    </source>
</evidence>
<dbReference type="Pfam" id="PF00027">
    <property type="entry name" value="cNMP_binding"/>
    <property type="match status" value="3"/>
</dbReference>
<dbReference type="Pfam" id="PF00433">
    <property type="entry name" value="Pkinase_C"/>
    <property type="match status" value="1"/>
</dbReference>
<dbReference type="InterPro" id="IPR017441">
    <property type="entry name" value="Protein_kinase_ATP_BS"/>
</dbReference>
<keyword evidence="7" id="KW-0597">Phosphoprotein</keyword>
<feature type="domain" description="Protein kinase" evidence="20">
    <location>
        <begin position="812"/>
        <end position="1069"/>
    </location>
</feature>
<evidence type="ECO:0000256" key="12">
    <source>
        <dbReference type="ARBA" id="ARBA00022840"/>
    </source>
</evidence>
<dbReference type="InterPro" id="IPR011009">
    <property type="entry name" value="Kinase-like_dom_sf"/>
</dbReference>
<keyword evidence="4" id="KW-0963">Cytoplasm</keyword>
<comment type="similarity">
    <text evidence="2">Belongs to the protein kinase superfamily. AGC Ser/Thr protein kinase family. cGMP subfamily.</text>
</comment>
<evidence type="ECO:0000256" key="4">
    <source>
        <dbReference type="ARBA" id="ARBA00022490"/>
    </source>
</evidence>
<feature type="domain" description="Cyclic nucleotide-binding" evidence="21">
    <location>
        <begin position="401"/>
        <end position="503"/>
    </location>
</feature>
<comment type="cofactor">
    <cofactor evidence="1">
        <name>Mg(2+)</name>
        <dbReference type="ChEBI" id="CHEBI:18420"/>
    </cofactor>
</comment>
<dbReference type="InterPro" id="IPR000961">
    <property type="entry name" value="AGC-kinase_C"/>
</dbReference>
<keyword evidence="24" id="KW-1185">Reference proteome</keyword>
<dbReference type="AlphaFoldDB" id="A0AAW1QKN2"/>
<dbReference type="Gene3D" id="2.60.120.10">
    <property type="entry name" value="Jelly Rolls"/>
    <property type="match status" value="4"/>
</dbReference>
<feature type="domain" description="Cyclic nucleotide-binding" evidence="21">
    <location>
        <begin position="664"/>
        <end position="781"/>
    </location>
</feature>
<dbReference type="Pfam" id="PF00069">
    <property type="entry name" value="Pkinase"/>
    <property type="match status" value="1"/>
</dbReference>
<dbReference type="PROSITE" id="PS50042">
    <property type="entry name" value="CNMP_BINDING_3"/>
    <property type="match status" value="4"/>
</dbReference>
<dbReference type="CDD" id="cd05580">
    <property type="entry name" value="STKc_PKA_like"/>
    <property type="match status" value="1"/>
</dbReference>
<dbReference type="InterPro" id="IPR014710">
    <property type="entry name" value="RmlC-like_jellyroll"/>
</dbReference>
<dbReference type="EC" id="2.7.11.12" evidence="3"/>
<evidence type="ECO:0000256" key="18">
    <source>
        <dbReference type="PROSITE-ProRule" id="PRU10141"/>
    </source>
</evidence>
<feature type="domain" description="Cyclic nucleotide-binding" evidence="21">
    <location>
        <begin position="530"/>
        <end position="636"/>
    </location>
</feature>
<protein>
    <recommendedName>
        <fullName evidence="15">cGMP-dependent protein kinase</fullName>
        <ecNumber evidence="3">2.7.11.12</ecNumber>
    </recommendedName>
</protein>
<evidence type="ECO:0000256" key="6">
    <source>
        <dbReference type="ARBA" id="ARBA00022535"/>
    </source>
</evidence>
<keyword evidence="11" id="KW-0418">Kinase</keyword>
<dbReference type="SUPFAM" id="SSF51206">
    <property type="entry name" value="cAMP-binding domain-like"/>
    <property type="match status" value="4"/>
</dbReference>
<feature type="domain" description="AGC-kinase C-terminal" evidence="22">
    <location>
        <begin position="1070"/>
        <end position="1131"/>
    </location>
</feature>
<dbReference type="PANTHER" id="PTHR24353:SF37">
    <property type="entry name" value="CAMP-DEPENDENT PROTEIN KINASE CATALYTIC SUBUNIT PRKX"/>
    <property type="match status" value="1"/>
</dbReference>
<comment type="catalytic activity">
    <reaction evidence="16">
        <text>L-threonyl-[protein] + ATP = O-phospho-L-threonyl-[protein] + ADP + H(+)</text>
        <dbReference type="Rhea" id="RHEA:46608"/>
        <dbReference type="Rhea" id="RHEA-COMP:11060"/>
        <dbReference type="Rhea" id="RHEA-COMP:11605"/>
        <dbReference type="ChEBI" id="CHEBI:15378"/>
        <dbReference type="ChEBI" id="CHEBI:30013"/>
        <dbReference type="ChEBI" id="CHEBI:30616"/>
        <dbReference type="ChEBI" id="CHEBI:61977"/>
        <dbReference type="ChEBI" id="CHEBI:456216"/>
        <dbReference type="EC" id="2.7.11.12"/>
    </reaction>
</comment>
<evidence type="ECO:0000256" key="17">
    <source>
        <dbReference type="ARBA" id="ARBA00047462"/>
    </source>
</evidence>
<dbReference type="EMBL" id="JALJOS010000035">
    <property type="protein sequence ID" value="KAK9821818.1"/>
    <property type="molecule type" value="Genomic_DNA"/>
</dbReference>
<evidence type="ECO:0000256" key="11">
    <source>
        <dbReference type="ARBA" id="ARBA00022777"/>
    </source>
</evidence>
<evidence type="ECO:0000256" key="16">
    <source>
        <dbReference type="ARBA" id="ARBA00047298"/>
    </source>
</evidence>
<evidence type="ECO:0000313" key="24">
    <source>
        <dbReference type="Proteomes" id="UP001438707"/>
    </source>
</evidence>
<name>A0AAW1QKN2_9CHLO</name>
<dbReference type="GO" id="GO:0005524">
    <property type="term" value="F:ATP binding"/>
    <property type="evidence" value="ECO:0007669"/>
    <property type="project" value="UniProtKB-UniRule"/>
</dbReference>
<dbReference type="InterPro" id="IPR000595">
    <property type="entry name" value="cNMP-bd_dom"/>
</dbReference>